<dbReference type="AlphaFoldDB" id="A0A076EUL2"/>
<evidence type="ECO:0000256" key="4">
    <source>
        <dbReference type="HAMAP-Rule" id="MF_00198"/>
    </source>
</evidence>
<dbReference type="Gene3D" id="3.40.50.150">
    <property type="entry name" value="Vaccinia Virus protein VP39"/>
    <property type="match status" value="1"/>
</dbReference>
<evidence type="ECO:0000256" key="1">
    <source>
        <dbReference type="ARBA" id="ARBA00007867"/>
    </source>
</evidence>
<dbReference type="UniPathway" id="UPA00248">
    <property type="reaction ID" value="UER00314"/>
</dbReference>
<dbReference type="NCBIfam" id="NF037959">
    <property type="entry name" value="MFS_SpdSyn"/>
    <property type="match status" value="1"/>
</dbReference>
<gene>
    <name evidence="4" type="primary">speE</name>
    <name evidence="8" type="ORF">EP51_31285</name>
</gene>
<dbReference type="PANTHER" id="PTHR43317:SF1">
    <property type="entry name" value="THERMOSPERMINE SYNTHASE ACAULIS5"/>
    <property type="match status" value="1"/>
</dbReference>
<dbReference type="FunFam" id="3.40.50.150:FF:000088">
    <property type="entry name" value="Polyamine aminopropyltransferase"/>
    <property type="match status" value="1"/>
</dbReference>
<feature type="binding site" evidence="4">
    <location>
        <begin position="366"/>
        <end position="367"/>
    </location>
    <ligand>
        <name>S-methyl-5'-thioadenosine</name>
        <dbReference type="ChEBI" id="CHEBI:17509"/>
    </ligand>
</feature>
<dbReference type="InterPro" id="IPR001045">
    <property type="entry name" value="Spermi_synthase"/>
</dbReference>
<comment type="function">
    <text evidence="4">Catalyzes the irreversible transfer of a propylamine group from the amino donor S-adenosylmethioninamine (decarboxy-AdoMet) to putrescine (1,4-diaminobutane) to yield spermidine.</text>
</comment>
<evidence type="ECO:0000256" key="3">
    <source>
        <dbReference type="ARBA" id="ARBA00023115"/>
    </source>
</evidence>
<dbReference type="NCBIfam" id="NF002956">
    <property type="entry name" value="PRK03612.1"/>
    <property type="match status" value="1"/>
</dbReference>
<accession>A0A076EUL2</accession>
<feature type="compositionally biased region" description="Basic and acidic residues" evidence="6">
    <location>
        <begin position="495"/>
        <end position="523"/>
    </location>
</feature>
<dbReference type="RefSeq" id="WP_128641447.1">
    <property type="nucleotide sequence ID" value="NZ_CP008947.1"/>
</dbReference>
<evidence type="ECO:0000313" key="8">
    <source>
        <dbReference type="EMBL" id="AII08872.1"/>
    </source>
</evidence>
<dbReference type="GO" id="GO:0005886">
    <property type="term" value="C:plasma membrane"/>
    <property type="evidence" value="ECO:0007669"/>
    <property type="project" value="UniProtKB-SubCell"/>
</dbReference>
<feature type="binding site" evidence="4">
    <location>
        <position position="262"/>
    </location>
    <ligand>
        <name>S-methyl-5'-thioadenosine</name>
        <dbReference type="ChEBI" id="CHEBI:17509"/>
    </ligand>
</feature>
<evidence type="ECO:0000256" key="5">
    <source>
        <dbReference type="PROSITE-ProRule" id="PRU00354"/>
    </source>
</evidence>
<comment type="catalytic activity">
    <reaction evidence="4">
        <text>S-adenosyl 3-(methylsulfanyl)propylamine + putrescine = S-methyl-5'-thioadenosine + spermidine + H(+)</text>
        <dbReference type="Rhea" id="RHEA:12721"/>
        <dbReference type="ChEBI" id="CHEBI:15378"/>
        <dbReference type="ChEBI" id="CHEBI:17509"/>
        <dbReference type="ChEBI" id="CHEBI:57443"/>
        <dbReference type="ChEBI" id="CHEBI:57834"/>
        <dbReference type="ChEBI" id="CHEBI:326268"/>
        <dbReference type="EC" id="2.5.1.16"/>
    </reaction>
</comment>
<dbReference type="PROSITE" id="PS51006">
    <property type="entry name" value="PABS_2"/>
    <property type="match status" value="1"/>
</dbReference>
<dbReference type="eggNOG" id="COG4262">
    <property type="taxonomic scope" value="Bacteria"/>
</dbReference>
<comment type="subunit">
    <text evidence="4">Homodimer or homotetramer.</text>
</comment>
<protein>
    <recommendedName>
        <fullName evidence="4">Polyamine aminopropyltransferase</fullName>
    </recommendedName>
    <alternativeName>
        <fullName evidence="4">Putrescine aminopropyltransferase</fullName>
        <shortName evidence="4">PAPT</shortName>
    </alternativeName>
    <alternativeName>
        <fullName evidence="4">Spermidine synthase</fullName>
        <shortName evidence="4">SPDS</shortName>
        <shortName evidence="4">SPDSY</shortName>
        <ecNumber evidence="4">2.5.1.16</ecNumber>
    </alternativeName>
</protein>
<comment type="pathway">
    <text evidence="4">Amine and polyamine biosynthesis; spermidine biosynthesis; spermidine from putrescine: step 1/1.</text>
</comment>
<dbReference type="EMBL" id="CP008947">
    <property type="protein sequence ID" value="AII08872.1"/>
    <property type="molecule type" value="Genomic_DNA"/>
</dbReference>
<dbReference type="PROSITE" id="PS01330">
    <property type="entry name" value="PABS_1"/>
    <property type="match status" value="1"/>
</dbReference>
<evidence type="ECO:0000259" key="7">
    <source>
        <dbReference type="PROSITE" id="PS51006"/>
    </source>
</evidence>
<keyword evidence="4" id="KW-0472">Membrane</keyword>
<feature type="transmembrane region" description="Helical" evidence="4">
    <location>
        <begin position="87"/>
        <end position="108"/>
    </location>
</feature>
<dbReference type="GO" id="GO:0010487">
    <property type="term" value="F:thermospermine synthase activity"/>
    <property type="evidence" value="ECO:0007669"/>
    <property type="project" value="UniProtKB-ARBA"/>
</dbReference>
<dbReference type="PANTHER" id="PTHR43317">
    <property type="entry name" value="THERMOSPERMINE SYNTHASE ACAULIS5"/>
    <property type="match status" value="1"/>
</dbReference>
<keyword evidence="2 4" id="KW-0808">Transferase</keyword>
<evidence type="ECO:0000313" key="9">
    <source>
        <dbReference type="Proteomes" id="UP000028488"/>
    </source>
</evidence>
<sequence>MTTTAAEPNSSTTRALGGRARAFLLAAVAACAACGLIYELALLTLSVSLTGGGITQTSLIVAGFVAALGVGALAAKPLLSTAAASFVVVEIVLGLVGGFSAVTLYVTFTFFGSSAIVLVLATALIGVLVGAEVPLLMTLLQSGRSDTDAESTGKVLANLNAADYAGALVGGLLWPFVLLPIAGMIRGAAITGIINLVAAAVVALILLRWQLSLRTRLLAVVALLVAAACIAVLLVRADGIETTSRQRLYTDPVVAAERSQYQEIVVTEREGDVRLFLDGDLQFSSIDEHRYTESLVYPAMADDPKRVLILGGGDGLAAREVLRLPGVEEIVQVELDPAVIELANTRLSGLNQEALQNPRVHVVLDDAFRWLRDAPDSGFDAVIVDLPDPDTPALGRLYSTEFYGLAAAALNPGGLMVVQSGSPYSTPDAYWRTTSTVASAGLAVTPYHVLVPSFGDWGYVLARRGPEPPALRLPHDAPELRFLDEPTLAASAIFPRDRPRRELEPSTLDRPRIVDDMRKGYER</sequence>
<dbReference type="Proteomes" id="UP000028488">
    <property type="component" value="Chromosome"/>
</dbReference>
<feature type="transmembrane region" description="Helical" evidence="4">
    <location>
        <begin position="22"/>
        <end position="41"/>
    </location>
</feature>
<keyword evidence="4" id="KW-1003">Cell membrane</keyword>
<comment type="similarity">
    <text evidence="1 4">Belongs to the spermidine/spermine synthase family.</text>
</comment>
<feature type="transmembrane region" description="Helical" evidence="4">
    <location>
        <begin position="216"/>
        <end position="235"/>
    </location>
</feature>
<dbReference type="HAMAP" id="MF_00198">
    <property type="entry name" value="Spermidine_synth"/>
    <property type="match status" value="1"/>
</dbReference>
<dbReference type="EC" id="2.5.1.16" evidence="4"/>
<keyword evidence="4" id="KW-1133">Transmembrane helix</keyword>
<feature type="transmembrane region" description="Helical" evidence="4">
    <location>
        <begin position="161"/>
        <end position="182"/>
    </location>
</feature>
<feature type="region of interest" description="Disordered" evidence="6">
    <location>
        <begin position="494"/>
        <end position="523"/>
    </location>
</feature>
<dbReference type="GO" id="GO:0008295">
    <property type="term" value="P:spermidine biosynthetic process"/>
    <property type="evidence" value="ECO:0007669"/>
    <property type="project" value="UniProtKB-UniRule"/>
</dbReference>
<feature type="binding site" evidence="4">
    <location>
        <position position="392"/>
    </location>
    <ligand>
        <name>S-methyl-5'-thioadenosine</name>
        <dbReference type="ChEBI" id="CHEBI:17509"/>
    </ligand>
</feature>
<evidence type="ECO:0000256" key="6">
    <source>
        <dbReference type="SAM" id="MobiDB-lite"/>
    </source>
</evidence>
<feature type="transmembrane region" description="Helical" evidence="4">
    <location>
        <begin position="53"/>
        <end position="75"/>
    </location>
</feature>
<name>A0A076EUL2_RHOOP</name>
<feature type="binding site" evidence="4">
    <location>
        <position position="314"/>
    </location>
    <ligand>
        <name>spermidine</name>
        <dbReference type="ChEBI" id="CHEBI:57834"/>
    </ligand>
</feature>
<keyword evidence="3 4" id="KW-0620">Polyamine biosynthesis</keyword>
<dbReference type="InterPro" id="IPR030373">
    <property type="entry name" value="PABS_CS"/>
</dbReference>
<comment type="caution">
    <text evidence="4">Lacks conserved residue(s) required for the propagation of feature annotation.</text>
</comment>
<feature type="active site" description="Proton acceptor" evidence="4 5">
    <location>
        <position position="385"/>
    </location>
</feature>
<proteinExistence type="inferred from homology"/>
<feature type="domain" description="PABS" evidence="7">
    <location>
        <begin position="231"/>
        <end position="464"/>
    </location>
</feature>
<keyword evidence="4" id="KW-0812">Transmembrane</keyword>
<feature type="transmembrane region" description="Helical" evidence="4">
    <location>
        <begin position="188"/>
        <end position="209"/>
    </location>
</feature>
<comment type="subcellular location">
    <subcellularLocation>
        <location evidence="4">Cell membrane</location>
        <topology evidence="4">Multi-pass membrane protein</topology>
    </subcellularLocation>
</comment>
<reference evidence="8 9" key="1">
    <citation type="submission" date="2014-07" db="EMBL/GenBank/DDBJ databases">
        <title>Genome Sequence of Rhodococcus opacus Strain R7, a Biodegrader of Mono- and Polycyclic Aromatic Hydrocarbons.</title>
        <authorList>
            <person name="Di Gennaro P."/>
            <person name="Zampolli J."/>
            <person name="Presti I."/>
            <person name="Cappelletti M."/>
            <person name="D'Ursi P."/>
            <person name="Orro A."/>
            <person name="Mezzelani A."/>
            <person name="Milanesi L."/>
        </authorList>
    </citation>
    <scope>NUCLEOTIDE SEQUENCE [LARGE SCALE GENOMIC DNA]</scope>
    <source>
        <strain evidence="8 9">R7</strain>
    </source>
</reference>
<dbReference type="Pfam" id="PF01564">
    <property type="entry name" value="Spermine_synth"/>
    <property type="match status" value="1"/>
</dbReference>
<organism evidence="8 9">
    <name type="scientific">Rhodococcus opacus</name>
    <name type="common">Nocardia opaca</name>
    <dbReference type="NCBI Taxonomy" id="37919"/>
    <lineage>
        <taxon>Bacteria</taxon>
        <taxon>Bacillati</taxon>
        <taxon>Actinomycetota</taxon>
        <taxon>Actinomycetes</taxon>
        <taxon>Mycobacteriales</taxon>
        <taxon>Nocardiaceae</taxon>
        <taxon>Rhodococcus</taxon>
    </lineage>
</organism>
<dbReference type="CDD" id="cd02440">
    <property type="entry name" value="AdoMet_MTases"/>
    <property type="match status" value="1"/>
</dbReference>
<dbReference type="InterPro" id="IPR030374">
    <property type="entry name" value="PABS"/>
</dbReference>
<feature type="binding site" evidence="4">
    <location>
        <position position="334"/>
    </location>
    <ligand>
        <name>S-methyl-5'-thioadenosine</name>
        <dbReference type="ChEBI" id="CHEBI:17509"/>
    </ligand>
</feature>
<dbReference type="SUPFAM" id="SSF53335">
    <property type="entry name" value="S-adenosyl-L-methionine-dependent methyltransferases"/>
    <property type="match status" value="1"/>
</dbReference>
<feature type="transmembrane region" description="Helical" evidence="4">
    <location>
        <begin position="114"/>
        <end position="140"/>
    </location>
</feature>
<evidence type="ECO:0000256" key="2">
    <source>
        <dbReference type="ARBA" id="ARBA00022679"/>
    </source>
</evidence>
<keyword evidence="4" id="KW-0745">Spermidine biosynthesis</keyword>
<dbReference type="InterPro" id="IPR029063">
    <property type="entry name" value="SAM-dependent_MTases_sf"/>
</dbReference>
<dbReference type="GO" id="GO:0004766">
    <property type="term" value="F:spermidine synthase activity"/>
    <property type="evidence" value="ECO:0007669"/>
    <property type="project" value="UniProtKB-UniRule"/>
</dbReference>